<dbReference type="InterPro" id="IPR013320">
    <property type="entry name" value="ConA-like_dom_sf"/>
</dbReference>
<keyword evidence="1" id="KW-0378">Hydrolase</keyword>
<dbReference type="PROSITE" id="PS51257">
    <property type="entry name" value="PROKAR_LIPOPROTEIN"/>
    <property type="match status" value="1"/>
</dbReference>
<dbReference type="GO" id="GO:0005975">
    <property type="term" value="P:carbohydrate metabolic process"/>
    <property type="evidence" value="ECO:0007669"/>
    <property type="project" value="InterPro"/>
</dbReference>
<accession>J9GJ49</accession>
<proteinExistence type="predicted"/>
<feature type="region of interest" description="Disordered" evidence="3">
    <location>
        <begin position="24"/>
        <end position="43"/>
    </location>
</feature>
<dbReference type="Gene3D" id="2.60.120.200">
    <property type="match status" value="1"/>
</dbReference>
<evidence type="ECO:0000256" key="2">
    <source>
        <dbReference type="ARBA" id="ARBA00023295"/>
    </source>
</evidence>
<keyword evidence="2" id="KW-0326">Glycosidase</keyword>
<evidence type="ECO:0000256" key="1">
    <source>
        <dbReference type="ARBA" id="ARBA00022801"/>
    </source>
</evidence>
<dbReference type="Gene3D" id="3.20.20.80">
    <property type="entry name" value="Glycosidases"/>
    <property type="match status" value="1"/>
</dbReference>
<dbReference type="InterPro" id="IPR001579">
    <property type="entry name" value="Glyco_hydro_18_chit_AS"/>
</dbReference>
<dbReference type="Pfam" id="PF00704">
    <property type="entry name" value="Glyco_hydro_18"/>
    <property type="match status" value="1"/>
</dbReference>
<gene>
    <name evidence="5" type="ORF">EVA_04207</name>
</gene>
<organism evidence="5">
    <name type="scientific">gut metagenome</name>
    <dbReference type="NCBI Taxonomy" id="749906"/>
    <lineage>
        <taxon>unclassified sequences</taxon>
        <taxon>metagenomes</taxon>
        <taxon>organismal metagenomes</taxon>
    </lineage>
</organism>
<evidence type="ECO:0000259" key="4">
    <source>
        <dbReference type="Pfam" id="PF00704"/>
    </source>
</evidence>
<dbReference type="EMBL" id="AMCI01000818">
    <property type="protein sequence ID" value="EJX07677.1"/>
    <property type="molecule type" value="Genomic_DNA"/>
</dbReference>
<dbReference type="SUPFAM" id="SSF51445">
    <property type="entry name" value="(Trans)glycosidases"/>
    <property type="match status" value="1"/>
</dbReference>
<dbReference type="InterPro" id="IPR017853">
    <property type="entry name" value="GH"/>
</dbReference>
<name>J9GJ49_9ZZZZ</name>
<dbReference type="InterPro" id="IPR001223">
    <property type="entry name" value="Glyco_hydro18_cat"/>
</dbReference>
<evidence type="ECO:0000313" key="5">
    <source>
        <dbReference type="EMBL" id="EJX07677.1"/>
    </source>
</evidence>
<dbReference type="SUPFAM" id="SSF49899">
    <property type="entry name" value="Concanavalin A-like lectins/glucanases"/>
    <property type="match status" value="1"/>
</dbReference>
<dbReference type="AlphaFoldDB" id="J9GJ49"/>
<protein>
    <submittedName>
        <fullName evidence="5">Chitinase</fullName>
    </submittedName>
</protein>
<dbReference type="GO" id="GO:0004553">
    <property type="term" value="F:hydrolase activity, hydrolyzing O-glycosyl compounds"/>
    <property type="evidence" value="ECO:0007669"/>
    <property type="project" value="InterPro"/>
</dbReference>
<feature type="domain" description="GH18" evidence="4">
    <location>
        <begin position="328"/>
        <end position="397"/>
    </location>
</feature>
<dbReference type="PROSITE" id="PS01095">
    <property type="entry name" value="GH18_1"/>
    <property type="match status" value="1"/>
</dbReference>
<dbReference type="Pfam" id="PF13385">
    <property type="entry name" value="Laminin_G_3"/>
    <property type="match status" value="1"/>
</dbReference>
<comment type="caution">
    <text evidence="5">The sequence shown here is derived from an EMBL/GenBank/DDBJ whole genome shotgun (WGS) entry which is preliminary data.</text>
</comment>
<reference evidence="5" key="1">
    <citation type="journal article" date="2012" name="PLoS ONE">
        <title>Gene sets for utilization of primary and secondary nutrition supplies in the distal gut of endangered iberian lynx.</title>
        <authorList>
            <person name="Alcaide M."/>
            <person name="Messina E."/>
            <person name="Richter M."/>
            <person name="Bargiela R."/>
            <person name="Peplies J."/>
            <person name="Huws S.A."/>
            <person name="Newbold C.J."/>
            <person name="Golyshin P.N."/>
            <person name="Simon M.A."/>
            <person name="Lopez G."/>
            <person name="Yakimov M.M."/>
            <person name="Ferrer M."/>
        </authorList>
    </citation>
    <scope>NUCLEOTIDE SEQUENCE</scope>
</reference>
<sequence length="409" mass="45955">MKKIISNLLMLTWLSLTACSDASSLPKMEKPGPPQPEKPTTPLLTIGSYIRPSFFETGQIDAQSLNSCQDLIFFTAEPLPNGRLHFETPHCPLQLHQVKHQDELDGRKGILVFNGKGRMTTEDALLVKAPQNNKPGQLNTFTFGTWIQIKEWNEAVIFSKEIDPEHRFALQLGKVAGQLVFSIGQASVKSEAPSLADGRWHHLCLTHQAHQKSIFYLDGTCISEQSTSLGALPYSQHPVTLAEGLTGALDETFFHNVILPPKEIRDVQHKGLNFKKWMHTKALAYWKYDDADQPGMDSHSWITILQAIRNQLNQAPRSLRLGIHHGYWQQACRAENRNRFAEEVARILDKYSLDGVDLDFEWPTTPAEYADYSSTVVALKNKIGQGYKLSVSLHPTAFKLHPEAIQAAD</sequence>
<evidence type="ECO:0000256" key="3">
    <source>
        <dbReference type="SAM" id="MobiDB-lite"/>
    </source>
</evidence>